<dbReference type="Proteomes" id="UP000184498">
    <property type="component" value="Unassembled WGS sequence"/>
</dbReference>
<feature type="domain" description="Thoeris protein ThsB TIR-like" evidence="1">
    <location>
        <begin position="6"/>
        <end position="106"/>
    </location>
</feature>
<keyword evidence="3" id="KW-1185">Reference proteome</keyword>
<organism evidence="2 3">
    <name type="scientific">Epilithonimonas mollis</name>
    <dbReference type="NCBI Taxonomy" id="216903"/>
    <lineage>
        <taxon>Bacteria</taxon>
        <taxon>Pseudomonadati</taxon>
        <taxon>Bacteroidota</taxon>
        <taxon>Flavobacteriia</taxon>
        <taxon>Flavobacteriales</taxon>
        <taxon>Weeksellaceae</taxon>
        <taxon>Chryseobacterium group</taxon>
        <taxon>Epilithonimonas</taxon>
    </lineage>
</organism>
<dbReference type="Pfam" id="PF08937">
    <property type="entry name" value="ThsB_TIR"/>
    <property type="match status" value="1"/>
</dbReference>
<dbReference type="RefSeq" id="WP_072998390.1">
    <property type="nucleotide sequence ID" value="NZ_FRAM01000002.1"/>
</dbReference>
<accession>A0A1M6SK12</accession>
<dbReference type="EMBL" id="FRAM01000002">
    <property type="protein sequence ID" value="SHK45033.1"/>
    <property type="molecule type" value="Genomic_DNA"/>
</dbReference>
<proteinExistence type="predicted"/>
<evidence type="ECO:0000313" key="2">
    <source>
        <dbReference type="EMBL" id="SHK45033.1"/>
    </source>
</evidence>
<dbReference type="STRING" id="216903.SAMN05444371_2504"/>
<protein>
    <submittedName>
        <fullName evidence="2">MTH538 TIR-like domain</fullName>
    </submittedName>
</protein>
<dbReference type="OrthoDB" id="9798540at2"/>
<name>A0A1M6SK12_9FLAO</name>
<dbReference type="InterPro" id="IPR015032">
    <property type="entry name" value="ThsB__TIR-like_domain"/>
</dbReference>
<sequence length="194" mass="22688">MTHKCFISFKTQDHEYKKYIHDELKVDMIDKSLHEPIDSDDEDYIMRKIRENYLSDSTVTIFLIGSKSAENSWFENQNFIKRELQASLYNGVWNTKNGILGVVLPSMTSQIYQGSRTCNHCGGSHNIVKINDDTVIKEFSYNYYIPNDKCAWSFNDRYCVLTTWEDFCKNPNLHIDLAFDKRTSAISLKTKVRP</sequence>
<reference evidence="3" key="1">
    <citation type="submission" date="2016-11" db="EMBL/GenBank/DDBJ databases">
        <authorList>
            <person name="Varghese N."/>
            <person name="Submissions S."/>
        </authorList>
    </citation>
    <scope>NUCLEOTIDE SEQUENCE [LARGE SCALE GENOMIC DNA]</scope>
    <source>
        <strain evidence="3">DSM 18016</strain>
    </source>
</reference>
<evidence type="ECO:0000313" key="3">
    <source>
        <dbReference type="Proteomes" id="UP000184498"/>
    </source>
</evidence>
<evidence type="ECO:0000259" key="1">
    <source>
        <dbReference type="Pfam" id="PF08937"/>
    </source>
</evidence>
<gene>
    <name evidence="2" type="ORF">SAMN05444371_2504</name>
</gene>
<dbReference type="AlphaFoldDB" id="A0A1M6SK12"/>